<evidence type="ECO:0000256" key="1">
    <source>
        <dbReference type="SAM" id="SignalP"/>
    </source>
</evidence>
<gene>
    <name evidence="2" type="ORF">HY912_06055</name>
</gene>
<dbReference type="Proteomes" id="UP000807825">
    <property type="component" value="Unassembled WGS sequence"/>
</dbReference>
<dbReference type="EMBL" id="JACRDE010000174">
    <property type="protein sequence ID" value="MBI5249040.1"/>
    <property type="molecule type" value="Genomic_DNA"/>
</dbReference>
<organism evidence="2 3">
    <name type="scientific">Desulfomonile tiedjei</name>
    <dbReference type="NCBI Taxonomy" id="2358"/>
    <lineage>
        <taxon>Bacteria</taxon>
        <taxon>Pseudomonadati</taxon>
        <taxon>Thermodesulfobacteriota</taxon>
        <taxon>Desulfomonilia</taxon>
        <taxon>Desulfomonilales</taxon>
        <taxon>Desulfomonilaceae</taxon>
        <taxon>Desulfomonile</taxon>
    </lineage>
</organism>
<feature type="signal peptide" evidence="1">
    <location>
        <begin position="1"/>
        <end position="24"/>
    </location>
</feature>
<evidence type="ECO:0008006" key="4">
    <source>
        <dbReference type="Google" id="ProtNLM"/>
    </source>
</evidence>
<evidence type="ECO:0000313" key="3">
    <source>
        <dbReference type="Proteomes" id="UP000807825"/>
    </source>
</evidence>
<comment type="caution">
    <text evidence="2">The sequence shown here is derived from an EMBL/GenBank/DDBJ whole genome shotgun (WGS) entry which is preliminary data.</text>
</comment>
<keyword evidence="1" id="KW-0732">Signal</keyword>
<evidence type="ECO:0000313" key="2">
    <source>
        <dbReference type="EMBL" id="MBI5249040.1"/>
    </source>
</evidence>
<reference evidence="2" key="1">
    <citation type="submission" date="2020-07" db="EMBL/GenBank/DDBJ databases">
        <title>Huge and variable diversity of episymbiotic CPR bacteria and DPANN archaea in groundwater ecosystems.</title>
        <authorList>
            <person name="He C.Y."/>
            <person name="Keren R."/>
            <person name="Whittaker M."/>
            <person name="Farag I.F."/>
            <person name="Doudna J."/>
            <person name="Cate J.H.D."/>
            <person name="Banfield J.F."/>
        </authorList>
    </citation>
    <scope>NUCLEOTIDE SEQUENCE</scope>
    <source>
        <strain evidence="2">NC_groundwater_1664_Pr3_B-0.1um_52_9</strain>
    </source>
</reference>
<proteinExistence type="predicted"/>
<dbReference type="AlphaFoldDB" id="A0A9D6V1R5"/>
<sequence length="167" mass="18748">MNPARALPILTMMLLALLAIECGADGETERTADSLPVSSDKAVMNRQYPIEAPPASEILPRLKKLAKTRPHAESDGSDVESQKVQILRQLMGRGPQIALPESQCFRSIPTRDEFLRMVRKHPADANQILRRCNIDVRSISPIPQLPVGLRQLPEDTRQRPVGTWYNY</sequence>
<name>A0A9D6V1R5_9BACT</name>
<feature type="chain" id="PRO_5039264904" description="Secreted protein" evidence="1">
    <location>
        <begin position="25"/>
        <end position="167"/>
    </location>
</feature>
<protein>
    <recommendedName>
        <fullName evidence="4">Secreted protein</fullName>
    </recommendedName>
</protein>
<accession>A0A9D6V1R5</accession>